<keyword evidence="12" id="KW-1185">Reference proteome</keyword>
<dbReference type="InterPro" id="IPR000924">
    <property type="entry name" value="Glu/Gln-tRNA-synth"/>
</dbReference>
<comment type="similarity">
    <text evidence="1 8">Belongs to the class-I aminoacyl-tRNA synthetase family. Glutamate--tRNA ligase type 1 subfamily.</text>
</comment>
<keyword evidence="4 8" id="KW-0547">Nucleotide-binding</keyword>
<feature type="short sequence motif" description="'KMSKS' region" evidence="8">
    <location>
        <begin position="251"/>
        <end position="255"/>
    </location>
</feature>
<feature type="short sequence motif" description="'HIGH' region" evidence="8">
    <location>
        <begin position="9"/>
        <end position="19"/>
    </location>
</feature>
<evidence type="ECO:0000313" key="11">
    <source>
        <dbReference type="EMBL" id="SFK65000.1"/>
    </source>
</evidence>
<dbReference type="InterPro" id="IPR049940">
    <property type="entry name" value="GluQ/Sye"/>
</dbReference>
<comment type="catalytic activity">
    <reaction evidence="8">
        <text>tRNA(Glu) + L-glutamate + ATP = L-glutamyl-tRNA(Glu) + AMP + diphosphate</text>
        <dbReference type="Rhea" id="RHEA:23540"/>
        <dbReference type="Rhea" id="RHEA-COMP:9663"/>
        <dbReference type="Rhea" id="RHEA-COMP:9680"/>
        <dbReference type="ChEBI" id="CHEBI:29985"/>
        <dbReference type="ChEBI" id="CHEBI:30616"/>
        <dbReference type="ChEBI" id="CHEBI:33019"/>
        <dbReference type="ChEBI" id="CHEBI:78442"/>
        <dbReference type="ChEBI" id="CHEBI:78520"/>
        <dbReference type="ChEBI" id="CHEBI:456215"/>
        <dbReference type="EC" id="6.1.1.17"/>
    </reaction>
</comment>
<protein>
    <recommendedName>
        <fullName evidence="8">Glutamate--tRNA ligase</fullName>
        <ecNumber evidence="8">6.1.1.17</ecNumber>
    </recommendedName>
    <alternativeName>
        <fullName evidence="8">Glutamyl-tRNA synthetase</fullName>
        <shortName evidence="8">GluRS</shortName>
    </alternativeName>
</protein>
<keyword evidence="5 8" id="KW-0067">ATP-binding</keyword>
<evidence type="ECO:0000256" key="4">
    <source>
        <dbReference type="ARBA" id="ARBA00022741"/>
    </source>
</evidence>
<comment type="caution">
    <text evidence="8">Lacks conserved residue(s) required for the propagation of feature annotation.</text>
</comment>
<comment type="subunit">
    <text evidence="8">Monomer.</text>
</comment>
<dbReference type="InterPro" id="IPR014729">
    <property type="entry name" value="Rossmann-like_a/b/a_fold"/>
</dbReference>
<dbReference type="InterPro" id="IPR008925">
    <property type="entry name" value="aa_tRNA-synth_I_cd-bd_sf"/>
</dbReference>
<dbReference type="InterPro" id="IPR004527">
    <property type="entry name" value="Glu-tRNA-ligase_bac/mito"/>
</dbReference>
<dbReference type="InterPro" id="IPR001412">
    <property type="entry name" value="aa-tRNA-synth_I_CS"/>
</dbReference>
<evidence type="ECO:0000256" key="8">
    <source>
        <dbReference type="HAMAP-Rule" id="MF_00022"/>
    </source>
</evidence>
<dbReference type="InterPro" id="IPR045462">
    <property type="entry name" value="aa-tRNA-synth_I_cd-bd"/>
</dbReference>
<dbReference type="PANTHER" id="PTHR43311">
    <property type="entry name" value="GLUTAMATE--TRNA LIGASE"/>
    <property type="match status" value="1"/>
</dbReference>
<keyword evidence="2 8" id="KW-0963">Cytoplasm</keyword>
<dbReference type="Gene3D" id="1.10.10.350">
    <property type="match status" value="1"/>
</dbReference>
<evidence type="ECO:0000259" key="10">
    <source>
        <dbReference type="Pfam" id="PF19269"/>
    </source>
</evidence>
<dbReference type="InterPro" id="IPR020751">
    <property type="entry name" value="aa-tRNA-synth_I_codon-bd_sub2"/>
</dbReference>
<dbReference type="EC" id="6.1.1.17" evidence="8"/>
<keyword evidence="3 8" id="KW-0436">Ligase</keyword>
<evidence type="ECO:0000256" key="5">
    <source>
        <dbReference type="ARBA" id="ARBA00022840"/>
    </source>
</evidence>
<evidence type="ECO:0000256" key="7">
    <source>
        <dbReference type="ARBA" id="ARBA00023146"/>
    </source>
</evidence>
<feature type="binding site" evidence="8">
    <location>
        <position position="254"/>
    </location>
    <ligand>
        <name>ATP</name>
        <dbReference type="ChEBI" id="CHEBI:30616"/>
    </ligand>
</feature>
<dbReference type="RefSeq" id="WP_093520586.1">
    <property type="nucleotide sequence ID" value="NZ_FOSK01000007.1"/>
</dbReference>
<proteinExistence type="inferred from homology"/>
<dbReference type="Pfam" id="PF00749">
    <property type="entry name" value="tRNA-synt_1c"/>
    <property type="match status" value="1"/>
</dbReference>
<dbReference type="SUPFAM" id="SSF52374">
    <property type="entry name" value="Nucleotidylyl transferase"/>
    <property type="match status" value="1"/>
</dbReference>
<dbReference type="Proteomes" id="UP000199598">
    <property type="component" value="Unassembled WGS sequence"/>
</dbReference>
<comment type="function">
    <text evidence="8">Catalyzes the attachment of glutamate to tRNA(Glu) in a two-step reaction: glutamate is first activated by ATP to form Glu-AMP and then transferred to the acceptor end of tRNA(Glu).</text>
</comment>
<feature type="domain" description="Aminoacyl-tRNA synthetase class I anticodon-binding" evidence="10">
    <location>
        <begin position="352"/>
        <end position="453"/>
    </location>
</feature>
<reference evidence="11 12" key="1">
    <citation type="submission" date="2016-10" db="EMBL/GenBank/DDBJ databases">
        <authorList>
            <person name="Varghese N."/>
            <person name="Submissions S."/>
        </authorList>
    </citation>
    <scope>NUCLEOTIDE SEQUENCE [LARGE SCALE GENOMIC DNA]</scope>
    <source>
        <strain evidence="11 12">DSM 16392</strain>
    </source>
</reference>
<sequence>MSVTVRFAPSPTGHIHIGNVRPALFNYLFAKKQGGNFVLRYDDTDVQRSKEEYAVGIAEDLKWLGINPDRVEKQSERFALYDAAAAKLKDAGLLYPCYETPEELERRRNRARALGRPPVYDRAGLKLTDEQIAAFEAEGRKPHWRFKLPNHAEGDAFSTVRTDVHWDDVIRGRQTVDLASLSDPVLIRADGTYLYTLPSIVDDADMGITHVIRGEDHIANTGVQIAIFQALGAQVPEFGHHNLLTTASGEGLSKRSGALSIRSLREEGYEPMAVCSLAVLTGTSHAVEPAPTMEALADMLDFSGISKSAAKFDPEDVGHLTAKLVHAMSFADVADRLKADGVEGDEAFWTAVKENCSTVSDAKKWWELIVGSATPDIAEEDKDFITQATALLPQEPWTEETWGEWTKAVKAETGRKGKGLFMPLRKAITGLAHGPDLKNMLPLIGREKTLDRLS</sequence>
<dbReference type="Gene3D" id="3.40.50.620">
    <property type="entry name" value="HUPs"/>
    <property type="match status" value="1"/>
</dbReference>
<evidence type="ECO:0000256" key="2">
    <source>
        <dbReference type="ARBA" id="ARBA00022490"/>
    </source>
</evidence>
<gene>
    <name evidence="8" type="primary">gltX</name>
    <name evidence="11" type="ORF">SAMN04488518_107205</name>
</gene>
<keyword evidence="6 8" id="KW-0648">Protein biosynthesis</keyword>
<dbReference type="PANTHER" id="PTHR43311:SF2">
    <property type="entry name" value="GLUTAMATE--TRNA LIGASE, MITOCHONDRIAL-RELATED"/>
    <property type="match status" value="1"/>
</dbReference>
<dbReference type="PROSITE" id="PS00178">
    <property type="entry name" value="AA_TRNA_LIGASE_I"/>
    <property type="match status" value="1"/>
</dbReference>
<comment type="caution">
    <text evidence="11">The sequence shown here is derived from an EMBL/GenBank/DDBJ whole genome shotgun (WGS) entry which is preliminary data.</text>
</comment>
<comment type="subcellular location">
    <subcellularLocation>
        <location evidence="8">Cytoplasm</location>
    </subcellularLocation>
</comment>
<dbReference type="HAMAP" id="MF_00022">
    <property type="entry name" value="Glu_tRNA_synth_type1"/>
    <property type="match status" value="1"/>
</dbReference>
<accession>A0A1I4B9F7</accession>
<evidence type="ECO:0000256" key="1">
    <source>
        <dbReference type="ARBA" id="ARBA00007894"/>
    </source>
</evidence>
<dbReference type="EMBL" id="FOSK01000007">
    <property type="protein sequence ID" value="SFK65000.1"/>
    <property type="molecule type" value="Genomic_DNA"/>
</dbReference>
<name>A0A1I4B9F7_9HYPH</name>
<evidence type="ECO:0000256" key="6">
    <source>
        <dbReference type="ARBA" id="ARBA00022917"/>
    </source>
</evidence>
<organism evidence="11 12">
    <name type="scientific">Pseudovibrio ascidiaceicola</name>
    <dbReference type="NCBI Taxonomy" id="285279"/>
    <lineage>
        <taxon>Bacteria</taxon>
        <taxon>Pseudomonadati</taxon>
        <taxon>Pseudomonadota</taxon>
        <taxon>Alphaproteobacteria</taxon>
        <taxon>Hyphomicrobiales</taxon>
        <taxon>Stappiaceae</taxon>
        <taxon>Pseudovibrio</taxon>
    </lineage>
</organism>
<feature type="domain" description="Glutamyl/glutaminyl-tRNA synthetase class Ib catalytic" evidence="9">
    <location>
        <begin position="3"/>
        <end position="316"/>
    </location>
</feature>
<dbReference type="SUPFAM" id="SSF48163">
    <property type="entry name" value="An anticodon-binding domain of class I aminoacyl-tRNA synthetases"/>
    <property type="match status" value="1"/>
</dbReference>
<dbReference type="PRINTS" id="PR00987">
    <property type="entry name" value="TRNASYNTHGLU"/>
</dbReference>
<dbReference type="Pfam" id="PF19269">
    <property type="entry name" value="Anticodon_2"/>
    <property type="match status" value="1"/>
</dbReference>
<dbReference type="InterPro" id="IPR020058">
    <property type="entry name" value="Glu/Gln-tRNA-synth_Ib_cat-dom"/>
</dbReference>
<evidence type="ECO:0000256" key="3">
    <source>
        <dbReference type="ARBA" id="ARBA00022598"/>
    </source>
</evidence>
<keyword evidence="7 8" id="KW-0030">Aminoacyl-tRNA synthetase</keyword>
<evidence type="ECO:0000313" key="12">
    <source>
        <dbReference type="Proteomes" id="UP000199598"/>
    </source>
</evidence>
<evidence type="ECO:0000259" key="9">
    <source>
        <dbReference type="Pfam" id="PF00749"/>
    </source>
</evidence>
<dbReference type="NCBIfam" id="TIGR00464">
    <property type="entry name" value="gltX_bact"/>
    <property type="match status" value="1"/>
</dbReference>